<dbReference type="Gene3D" id="3.90.550.10">
    <property type="entry name" value="Spore Coat Polysaccharide Biosynthesis Protein SpsA, Chain A"/>
    <property type="match status" value="1"/>
</dbReference>
<dbReference type="AlphaFoldDB" id="F3QYU0"/>
<evidence type="ECO:0000313" key="2">
    <source>
        <dbReference type="EMBL" id="EGG50359.1"/>
    </source>
</evidence>
<dbReference type="SUPFAM" id="SSF53448">
    <property type="entry name" value="Nucleotide-diphospho-sugar transferases"/>
    <property type="match status" value="1"/>
</dbReference>
<dbReference type="Proteomes" id="UP000005546">
    <property type="component" value="Unassembled WGS sequence"/>
</dbReference>
<dbReference type="EMBL" id="AFBR01000094">
    <property type="protein sequence ID" value="EGG50359.1"/>
    <property type="molecule type" value="Genomic_DNA"/>
</dbReference>
<keyword evidence="2" id="KW-0808">Transferase</keyword>
<dbReference type="InterPro" id="IPR029044">
    <property type="entry name" value="Nucleotide-diphossugar_trans"/>
</dbReference>
<name>F3QYU0_9BACT</name>
<evidence type="ECO:0000259" key="1">
    <source>
        <dbReference type="Pfam" id="PF00535"/>
    </source>
</evidence>
<dbReference type="InterPro" id="IPR001173">
    <property type="entry name" value="Glyco_trans_2-like"/>
</dbReference>
<dbReference type="InterPro" id="IPR050834">
    <property type="entry name" value="Glycosyltransf_2"/>
</dbReference>
<dbReference type="PANTHER" id="PTHR43685:SF12">
    <property type="entry name" value="GLYCOSYL TRANSFERASE FAMILY 2"/>
    <property type="match status" value="1"/>
</dbReference>
<accession>F3QYU0</accession>
<gene>
    <name evidence="2" type="ORF">HMPREF9442_03384</name>
</gene>
<feature type="domain" description="Glycosyltransferase 2-like" evidence="1">
    <location>
        <begin position="6"/>
        <end position="107"/>
    </location>
</feature>
<protein>
    <submittedName>
        <fullName evidence="2">Glycosyltransferase, group 2 family protein</fullName>
    </submittedName>
</protein>
<dbReference type="PANTHER" id="PTHR43685">
    <property type="entry name" value="GLYCOSYLTRANSFERASE"/>
    <property type="match status" value="1"/>
</dbReference>
<reference evidence="2 3" key="1">
    <citation type="submission" date="2011-02" db="EMBL/GenBank/DDBJ databases">
        <authorList>
            <person name="Weinstock G."/>
            <person name="Sodergren E."/>
            <person name="Clifton S."/>
            <person name="Fulton L."/>
            <person name="Fulton B."/>
            <person name="Courtney L."/>
            <person name="Fronick C."/>
            <person name="Harrison M."/>
            <person name="Strong C."/>
            <person name="Farmer C."/>
            <person name="Delahaunty K."/>
            <person name="Markovic C."/>
            <person name="Hall O."/>
            <person name="Minx P."/>
            <person name="Tomlinson C."/>
            <person name="Mitreva M."/>
            <person name="Hou S."/>
            <person name="Chen J."/>
            <person name="Wollam A."/>
            <person name="Pepin K.H."/>
            <person name="Johnson M."/>
            <person name="Bhonagiri V."/>
            <person name="Zhang X."/>
            <person name="Suruliraj S."/>
            <person name="Warren W."/>
            <person name="Chinwalla A."/>
            <person name="Mardis E.R."/>
            <person name="Wilson R.K."/>
        </authorList>
    </citation>
    <scope>NUCLEOTIDE SEQUENCE [LARGE SCALE GENOMIC DNA]</scope>
    <source>
        <strain evidence="2 3">YIT 11841</strain>
    </source>
</reference>
<dbReference type="eggNOG" id="COG0463">
    <property type="taxonomic scope" value="Bacteria"/>
</dbReference>
<dbReference type="CDD" id="cd04196">
    <property type="entry name" value="GT_2_like_d"/>
    <property type="match status" value="1"/>
</dbReference>
<comment type="caution">
    <text evidence="2">The sequence shown here is derived from an EMBL/GenBank/DDBJ whole genome shotgun (WGS) entry which is preliminary data.</text>
</comment>
<dbReference type="GO" id="GO:0016740">
    <property type="term" value="F:transferase activity"/>
    <property type="evidence" value="ECO:0007669"/>
    <property type="project" value="UniProtKB-KW"/>
</dbReference>
<dbReference type="HOGENOM" id="CLU_025996_2_1_10"/>
<dbReference type="Pfam" id="PF00535">
    <property type="entry name" value="Glycos_transf_2"/>
    <property type="match status" value="1"/>
</dbReference>
<keyword evidence="3" id="KW-1185">Reference proteome</keyword>
<dbReference type="GeneID" id="98397248"/>
<dbReference type="OrthoDB" id="9802649at2"/>
<dbReference type="RefSeq" id="WP_008630181.1">
    <property type="nucleotide sequence ID" value="NZ_GL883887.1"/>
</dbReference>
<evidence type="ECO:0000313" key="3">
    <source>
        <dbReference type="Proteomes" id="UP000005546"/>
    </source>
</evidence>
<sequence>MKKVLVLMSTYNGQMYLKEQLVSIYAQKGVDCTLLVRDDGSSDCTKQILAEEEKNGNLRWYEGRNVGPARSFWDLLLNAPKCEWYAFSDQDDVWHEDKLKAALEQFGNCVDRPALYFGQTQLVDENLCPMDSVKIHPLLTYGEALMYQFVGGCTMVFNDKLRNELLKYTPRYMRMHDVWIYDVAMALGAWVCFDDKPYILYRQHSRNAVGQVNSSLFRWRERIGRLRKNERIRSSIARELWNGYAELMVEEHKELTFKVINYKKCFNKVSLICGHELDCANHFVSIFGRLSILFNLF</sequence>
<proteinExistence type="predicted"/>
<organism evidence="2 3">
    <name type="scientific">Paraprevotella xylaniphila YIT 11841</name>
    <dbReference type="NCBI Taxonomy" id="762982"/>
    <lineage>
        <taxon>Bacteria</taxon>
        <taxon>Pseudomonadati</taxon>
        <taxon>Bacteroidota</taxon>
        <taxon>Bacteroidia</taxon>
        <taxon>Bacteroidales</taxon>
        <taxon>Prevotellaceae</taxon>
        <taxon>Paraprevotella</taxon>
    </lineage>
</organism>
<dbReference type="STRING" id="762982.HMPREF9442_03384"/>